<comment type="caution">
    <text evidence="2">The sequence shown here is derived from an EMBL/GenBank/DDBJ whole genome shotgun (WGS) entry which is preliminary data.</text>
</comment>
<reference evidence="2" key="1">
    <citation type="submission" date="2022-01" db="EMBL/GenBank/DDBJ databases">
        <authorList>
            <person name="Criscuolo A."/>
        </authorList>
    </citation>
    <scope>NUCLEOTIDE SEQUENCE</scope>
    <source>
        <strain evidence="2">CIP111893</strain>
    </source>
</reference>
<dbReference type="EMBL" id="CAKMMF010000034">
    <property type="protein sequence ID" value="CAH1220986.1"/>
    <property type="molecule type" value="Genomic_DNA"/>
</dbReference>
<evidence type="ECO:0000313" key="2">
    <source>
        <dbReference type="EMBL" id="CAH1220986.1"/>
    </source>
</evidence>
<feature type="region of interest" description="Disordered" evidence="1">
    <location>
        <begin position="37"/>
        <end position="57"/>
    </location>
</feature>
<name>A0ABN8GX56_9BACL</name>
<dbReference type="RefSeq" id="WP_236345213.1">
    <property type="nucleotide sequence ID" value="NZ_CAKMMF010000034.1"/>
</dbReference>
<gene>
    <name evidence="2" type="ORF">PAECIP111893_04655</name>
</gene>
<accession>A0ABN8GX56</accession>
<organism evidence="2 3">
    <name type="scientific">Paenibacillus plantiphilus</name>
    <dbReference type="NCBI Taxonomy" id="2905650"/>
    <lineage>
        <taxon>Bacteria</taxon>
        <taxon>Bacillati</taxon>
        <taxon>Bacillota</taxon>
        <taxon>Bacilli</taxon>
        <taxon>Bacillales</taxon>
        <taxon>Paenibacillaceae</taxon>
        <taxon>Paenibacillus</taxon>
    </lineage>
</organism>
<proteinExistence type="predicted"/>
<evidence type="ECO:0000313" key="3">
    <source>
        <dbReference type="Proteomes" id="UP000838686"/>
    </source>
</evidence>
<keyword evidence="3" id="KW-1185">Reference proteome</keyword>
<dbReference type="Proteomes" id="UP000838686">
    <property type="component" value="Unassembled WGS sequence"/>
</dbReference>
<evidence type="ECO:0000256" key="1">
    <source>
        <dbReference type="SAM" id="MobiDB-lite"/>
    </source>
</evidence>
<feature type="region of interest" description="Disordered" evidence="1">
    <location>
        <begin position="75"/>
        <end position="101"/>
    </location>
</feature>
<evidence type="ECO:0008006" key="4">
    <source>
        <dbReference type="Google" id="ProtNLM"/>
    </source>
</evidence>
<protein>
    <recommendedName>
        <fullName evidence="4">Conjugal transfer protein TrbI</fullName>
    </recommendedName>
</protein>
<sequence length="135" mass="14554">MRRQSVKMAVVGGAIAIVVLFGIDMATSGVERINGPIDQQQALPVDPLPSEDGLGLDPEREGLIREAEQMIERLKAEQAQASAEEQSENERLPGMPDLSEQSTVNKLADGTAGFLQSLSSRSIRFVVSIFDSVTD</sequence>